<reference evidence="1 2" key="1">
    <citation type="submission" date="2019-02" db="EMBL/GenBank/DDBJ databases">
        <title>Genome sequencing of the rare red list fungi Phlebia centrifuga.</title>
        <authorList>
            <person name="Buettner E."/>
            <person name="Kellner H."/>
        </authorList>
    </citation>
    <scope>NUCLEOTIDE SEQUENCE [LARGE SCALE GENOMIC DNA]</scope>
    <source>
        <strain evidence="1 2">DSM 108282</strain>
    </source>
</reference>
<dbReference type="Proteomes" id="UP000309038">
    <property type="component" value="Unassembled WGS sequence"/>
</dbReference>
<comment type="caution">
    <text evidence="1">The sequence shown here is derived from an EMBL/GenBank/DDBJ whole genome shotgun (WGS) entry which is preliminary data.</text>
</comment>
<sequence>MSSTMEDLGYLTCLCLLDLYHPLELTAVTMHDDHFHILDNTSTNPENDAVPELTVDALEVIELAVIVIP</sequence>
<dbReference type="EMBL" id="SGPJ01000020">
    <property type="protein sequence ID" value="THH01598.1"/>
    <property type="molecule type" value="Genomic_DNA"/>
</dbReference>
<gene>
    <name evidence="1" type="ORF">EW026_g1121</name>
</gene>
<evidence type="ECO:0000313" key="2">
    <source>
        <dbReference type="Proteomes" id="UP000309038"/>
    </source>
</evidence>
<evidence type="ECO:0000313" key="1">
    <source>
        <dbReference type="EMBL" id="THH01598.1"/>
    </source>
</evidence>
<protein>
    <submittedName>
        <fullName evidence="1">Uncharacterized protein</fullName>
    </submittedName>
</protein>
<name>A0A4S4KU93_9APHY</name>
<proteinExistence type="predicted"/>
<dbReference type="AlphaFoldDB" id="A0A4S4KU93"/>
<keyword evidence="2" id="KW-1185">Reference proteome</keyword>
<accession>A0A4S4KU93</accession>
<organism evidence="1 2">
    <name type="scientific">Hermanssonia centrifuga</name>
    <dbReference type="NCBI Taxonomy" id="98765"/>
    <lineage>
        <taxon>Eukaryota</taxon>
        <taxon>Fungi</taxon>
        <taxon>Dikarya</taxon>
        <taxon>Basidiomycota</taxon>
        <taxon>Agaricomycotina</taxon>
        <taxon>Agaricomycetes</taxon>
        <taxon>Polyporales</taxon>
        <taxon>Meruliaceae</taxon>
        <taxon>Hermanssonia</taxon>
    </lineage>
</organism>